<keyword evidence="2" id="KW-1185">Reference proteome</keyword>
<dbReference type="Proteomes" id="UP001281147">
    <property type="component" value="Unassembled WGS sequence"/>
</dbReference>
<gene>
    <name evidence="1" type="ORF">LTR37_004006</name>
</gene>
<reference evidence="1" key="1">
    <citation type="submission" date="2023-07" db="EMBL/GenBank/DDBJ databases">
        <title>Black Yeasts Isolated from many extreme environments.</title>
        <authorList>
            <person name="Coleine C."/>
            <person name="Stajich J.E."/>
            <person name="Selbmann L."/>
        </authorList>
    </citation>
    <scope>NUCLEOTIDE SEQUENCE</scope>
    <source>
        <strain evidence="1">CCFEE 5714</strain>
    </source>
</reference>
<sequence>MAAFNVTLLQELGYDVKDGVGFADPVDGRFKAQDYSDEAFAPDAIRSAFSAMATLNPYGAEASVVAAENAYWATNAFAGEGYVPAAATPTSNTAVSATSNPAASNSAVPTAAEPTGSADEPLGPDLNFANGVGMSNMLGNVSDELCTI</sequence>
<evidence type="ECO:0000313" key="2">
    <source>
        <dbReference type="Proteomes" id="UP001281147"/>
    </source>
</evidence>
<accession>A0ACC3NNY9</accession>
<evidence type="ECO:0000313" key="1">
    <source>
        <dbReference type="EMBL" id="KAK3720182.1"/>
    </source>
</evidence>
<organism evidence="1 2">
    <name type="scientific">Vermiconidia calcicola</name>
    <dbReference type="NCBI Taxonomy" id="1690605"/>
    <lineage>
        <taxon>Eukaryota</taxon>
        <taxon>Fungi</taxon>
        <taxon>Dikarya</taxon>
        <taxon>Ascomycota</taxon>
        <taxon>Pezizomycotina</taxon>
        <taxon>Dothideomycetes</taxon>
        <taxon>Dothideomycetidae</taxon>
        <taxon>Mycosphaerellales</taxon>
        <taxon>Extremaceae</taxon>
        <taxon>Vermiconidia</taxon>
    </lineage>
</organism>
<proteinExistence type="predicted"/>
<comment type="caution">
    <text evidence="1">The sequence shown here is derived from an EMBL/GenBank/DDBJ whole genome shotgun (WGS) entry which is preliminary data.</text>
</comment>
<protein>
    <submittedName>
        <fullName evidence="1">Uncharacterized protein</fullName>
    </submittedName>
</protein>
<name>A0ACC3NNY9_9PEZI</name>
<dbReference type="EMBL" id="JAUTXU010000023">
    <property type="protein sequence ID" value="KAK3720182.1"/>
    <property type="molecule type" value="Genomic_DNA"/>
</dbReference>